<dbReference type="EMBL" id="FMJB01000063">
    <property type="protein sequence ID" value="SCM69114.1"/>
    <property type="molecule type" value="Genomic_DNA"/>
</dbReference>
<dbReference type="Proteomes" id="UP000184085">
    <property type="component" value="Unassembled WGS sequence"/>
</dbReference>
<dbReference type="AlphaFoldDB" id="A0A1M4N519"/>
<keyword evidence="1" id="KW-0812">Transmembrane</keyword>
<dbReference type="RefSeq" id="WP_072708358.1">
    <property type="nucleotide sequence ID" value="NZ_FMJB01000063.1"/>
</dbReference>
<evidence type="ECO:0000256" key="1">
    <source>
        <dbReference type="SAM" id="Phobius"/>
    </source>
</evidence>
<keyword evidence="3" id="KW-1185">Reference proteome</keyword>
<name>A0A1M4N519_9RHOB</name>
<keyword evidence="1" id="KW-1133">Transmembrane helix</keyword>
<evidence type="ECO:0000313" key="3">
    <source>
        <dbReference type="Proteomes" id="UP000184085"/>
    </source>
</evidence>
<accession>A0A1M4N519</accession>
<organism evidence="2 3">
    <name type="scientific">Donghicola eburneus</name>
    <dbReference type="NCBI Taxonomy" id="393278"/>
    <lineage>
        <taxon>Bacteria</taxon>
        <taxon>Pseudomonadati</taxon>
        <taxon>Pseudomonadota</taxon>
        <taxon>Alphaproteobacteria</taxon>
        <taxon>Rhodobacterales</taxon>
        <taxon>Roseobacteraceae</taxon>
        <taxon>Donghicola</taxon>
    </lineage>
</organism>
<sequence>MDILEIQQIITVLAFLGVLGLAWLVVQMNKTKLASKTAAGRRLIVRESTALGNGERALLIEADGHSVLAIMPRKGQAQMLALTATAGAEVAE</sequence>
<feature type="transmembrane region" description="Helical" evidence="1">
    <location>
        <begin position="6"/>
        <end position="26"/>
    </location>
</feature>
<evidence type="ECO:0000313" key="2">
    <source>
        <dbReference type="EMBL" id="SCM69114.1"/>
    </source>
</evidence>
<keyword evidence="1" id="KW-0472">Membrane</keyword>
<gene>
    <name evidence="2" type="ORF">KARMA_3347</name>
</gene>
<proteinExistence type="predicted"/>
<reference evidence="3" key="1">
    <citation type="submission" date="2016-09" db="EMBL/GenBank/DDBJ databases">
        <authorList>
            <person name="Wibberg D."/>
        </authorList>
    </citation>
    <scope>NUCLEOTIDE SEQUENCE [LARGE SCALE GENOMIC DNA]</scope>
</reference>
<protein>
    <submittedName>
        <fullName evidence="2">Putative membrane protein</fullName>
    </submittedName>
</protein>